<gene>
    <name evidence="6" type="ORF">QJS10_CPA01g02081</name>
</gene>
<comment type="caution">
    <text evidence="6">The sequence shown here is derived from an EMBL/GenBank/DDBJ whole genome shotgun (WGS) entry which is preliminary data.</text>
</comment>
<keyword evidence="4" id="KW-0472">Membrane</keyword>
<keyword evidence="3" id="KW-1133">Transmembrane helix</keyword>
<dbReference type="Proteomes" id="UP001180020">
    <property type="component" value="Unassembled WGS sequence"/>
</dbReference>
<dbReference type="PANTHER" id="PTHR31509">
    <property type="entry name" value="BPS1-LIKE PROTEIN"/>
    <property type="match status" value="1"/>
</dbReference>
<evidence type="ECO:0000313" key="6">
    <source>
        <dbReference type="EMBL" id="KAK1326865.1"/>
    </source>
</evidence>
<organism evidence="6 7">
    <name type="scientific">Acorus calamus</name>
    <name type="common">Sweet flag</name>
    <dbReference type="NCBI Taxonomy" id="4465"/>
    <lineage>
        <taxon>Eukaryota</taxon>
        <taxon>Viridiplantae</taxon>
        <taxon>Streptophyta</taxon>
        <taxon>Embryophyta</taxon>
        <taxon>Tracheophyta</taxon>
        <taxon>Spermatophyta</taxon>
        <taxon>Magnoliopsida</taxon>
        <taxon>Liliopsida</taxon>
        <taxon>Acoraceae</taxon>
        <taxon>Acorus</taxon>
    </lineage>
</organism>
<dbReference type="Pfam" id="PF05633">
    <property type="entry name" value="ROH1-like"/>
    <property type="match status" value="1"/>
</dbReference>
<accession>A0AAV9FSN6</accession>
<evidence type="ECO:0000256" key="4">
    <source>
        <dbReference type="ARBA" id="ARBA00023136"/>
    </source>
</evidence>
<name>A0AAV9FSN6_ACOCL</name>
<comment type="subcellular location">
    <subcellularLocation>
        <location evidence="1">Membrane</location>
        <topology evidence="1">Single-pass membrane protein</topology>
    </subcellularLocation>
</comment>
<evidence type="ECO:0000256" key="3">
    <source>
        <dbReference type="ARBA" id="ARBA00022989"/>
    </source>
</evidence>
<evidence type="ECO:0000256" key="5">
    <source>
        <dbReference type="ARBA" id="ARBA00035114"/>
    </source>
</evidence>
<evidence type="ECO:0000256" key="2">
    <source>
        <dbReference type="ARBA" id="ARBA00022692"/>
    </source>
</evidence>
<dbReference type="EMBL" id="JAUJYO010000001">
    <property type="protein sequence ID" value="KAK1326865.1"/>
    <property type="molecule type" value="Genomic_DNA"/>
</dbReference>
<dbReference type="GO" id="GO:0016020">
    <property type="term" value="C:membrane"/>
    <property type="evidence" value="ECO:0007669"/>
    <property type="project" value="UniProtKB-SubCell"/>
</dbReference>
<sequence length="61" mass="7036">MPVSRSPRSTVIGEFFERSIKTLDICNAIRDGIEQVRSWQRHLDIVVSALNGPRRVHVTYK</sequence>
<protein>
    <submittedName>
        <fullName evidence="6">Uncharacterized protein</fullName>
    </submittedName>
</protein>
<proteinExistence type="inferred from homology"/>
<keyword evidence="7" id="KW-1185">Reference proteome</keyword>
<reference evidence="6" key="1">
    <citation type="journal article" date="2023" name="Nat. Commun.">
        <title>Diploid and tetraploid genomes of Acorus and the evolution of monocots.</title>
        <authorList>
            <person name="Ma L."/>
            <person name="Liu K.W."/>
            <person name="Li Z."/>
            <person name="Hsiao Y.Y."/>
            <person name="Qi Y."/>
            <person name="Fu T."/>
            <person name="Tang G.D."/>
            <person name="Zhang D."/>
            <person name="Sun W.H."/>
            <person name="Liu D.K."/>
            <person name="Li Y."/>
            <person name="Chen G.Z."/>
            <person name="Liu X.D."/>
            <person name="Liao X.Y."/>
            <person name="Jiang Y.T."/>
            <person name="Yu X."/>
            <person name="Hao Y."/>
            <person name="Huang J."/>
            <person name="Zhao X.W."/>
            <person name="Ke S."/>
            <person name="Chen Y.Y."/>
            <person name="Wu W.L."/>
            <person name="Hsu J.L."/>
            <person name="Lin Y.F."/>
            <person name="Huang M.D."/>
            <person name="Li C.Y."/>
            <person name="Huang L."/>
            <person name="Wang Z.W."/>
            <person name="Zhao X."/>
            <person name="Zhong W.Y."/>
            <person name="Peng D.H."/>
            <person name="Ahmad S."/>
            <person name="Lan S."/>
            <person name="Zhang J.S."/>
            <person name="Tsai W.C."/>
            <person name="Van de Peer Y."/>
            <person name="Liu Z.J."/>
        </authorList>
    </citation>
    <scope>NUCLEOTIDE SEQUENCE</scope>
    <source>
        <strain evidence="6">CP</strain>
    </source>
</reference>
<dbReference type="AlphaFoldDB" id="A0AAV9FSN6"/>
<reference evidence="6" key="2">
    <citation type="submission" date="2023-06" db="EMBL/GenBank/DDBJ databases">
        <authorList>
            <person name="Ma L."/>
            <person name="Liu K.-W."/>
            <person name="Li Z."/>
            <person name="Hsiao Y.-Y."/>
            <person name="Qi Y."/>
            <person name="Fu T."/>
            <person name="Tang G."/>
            <person name="Zhang D."/>
            <person name="Sun W.-H."/>
            <person name="Liu D.-K."/>
            <person name="Li Y."/>
            <person name="Chen G.-Z."/>
            <person name="Liu X.-D."/>
            <person name="Liao X.-Y."/>
            <person name="Jiang Y.-T."/>
            <person name="Yu X."/>
            <person name="Hao Y."/>
            <person name="Huang J."/>
            <person name="Zhao X.-W."/>
            <person name="Ke S."/>
            <person name="Chen Y.-Y."/>
            <person name="Wu W.-L."/>
            <person name="Hsu J.-L."/>
            <person name="Lin Y.-F."/>
            <person name="Huang M.-D."/>
            <person name="Li C.-Y."/>
            <person name="Huang L."/>
            <person name="Wang Z.-W."/>
            <person name="Zhao X."/>
            <person name="Zhong W.-Y."/>
            <person name="Peng D.-H."/>
            <person name="Ahmad S."/>
            <person name="Lan S."/>
            <person name="Zhang J.-S."/>
            <person name="Tsai W.-C."/>
            <person name="Van De Peer Y."/>
            <person name="Liu Z.-J."/>
        </authorList>
    </citation>
    <scope>NUCLEOTIDE SEQUENCE</scope>
    <source>
        <strain evidence="6">CP</strain>
        <tissue evidence="6">Leaves</tissue>
    </source>
</reference>
<evidence type="ECO:0000256" key="1">
    <source>
        <dbReference type="ARBA" id="ARBA00004167"/>
    </source>
</evidence>
<keyword evidence="2" id="KW-0812">Transmembrane</keyword>
<comment type="similarity">
    <text evidence="5">Belongs to the ROH1 family.</text>
</comment>
<evidence type="ECO:0000313" key="7">
    <source>
        <dbReference type="Proteomes" id="UP001180020"/>
    </source>
</evidence>
<dbReference type="InterPro" id="IPR008511">
    <property type="entry name" value="ROH1-like"/>
</dbReference>